<dbReference type="InterPro" id="IPR036812">
    <property type="entry name" value="NAD(P)_OxRdtase_dom_sf"/>
</dbReference>
<comment type="caution">
    <text evidence="4">The sequence shown here is derived from an EMBL/GenBank/DDBJ whole genome shotgun (WGS) entry which is preliminary data.</text>
</comment>
<feature type="transmembrane region" description="Helical" evidence="2">
    <location>
        <begin position="365"/>
        <end position="383"/>
    </location>
</feature>
<feature type="domain" description="NADP-dependent oxidoreductase" evidence="3">
    <location>
        <begin position="418"/>
        <end position="708"/>
    </location>
</feature>
<dbReference type="Proteomes" id="UP001148786">
    <property type="component" value="Unassembled WGS sequence"/>
</dbReference>
<dbReference type="EMBL" id="JANKHO010001587">
    <property type="protein sequence ID" value="KAJ3500535.1"/>
    <property type="molecule type" value="Genomic_DNA"/>
</dbReference>
<organism evidence="4 5">
    <name type="scientific">Agrocybe chaxingu</name>
    <dbReference type="NCBI Taxonomy" id="84603"/>
    <lineage>
        <taxon>Eukaryota</taxon>
        <taxon>Fungi</taxon>
        <taxon>Dikarya</taxon>
        <taxon>Basidiomycota</taxon>
        <taxon>Agaricomycotina</taxon>
        <taxon>Agaricomycetes</taxon>
        <taxon>Agaricomycetidae</taxon>
        <taxon>Agaricales</taxon>
        <taxon>Agaricineae</taxon>
        <taxon>Strophariaceae</taxon>
        <taxon>Agrocybe</taxon>
    </lineage>
</organism>
<evidence type="ECO:0000313" key="4">
    <source>
        <dbReference type="EMBL" id="KAJ3500535.1"/>
    </source>
</evidence>
<gene>
    <name evidence="4" type="ORF">NLJ89_g9748</name>
</gene>
<dbReference type="InterPro" id="IPR023210">
    <property type="entry name" value="NADP_OxRdtase_dom"/>
</dbReference>
<evidence type="ECO:0000313" key="5">
    <source>
        <dbReference type="Proteomes" id="UP001148786"/>
    </source>
</evidence>
<keyword evidence="2" id="KW-0472">Membrane</keyword>
<accession>A0A9W8JSG0</accession>
<dbReference type="Pfam" id="PF00248">
    <property type="entry name" value="Aldo_ket_red"/>
    <property type="match status" value="1"/>
</dbReference>
<dbReference type="GO" id="GO:0005737">
    <property type="term" value="C:cytoplasm"/>
    <property type="evidence" value="ECO:0007669"/>
    <property type="project" value="TreeGrafter"/>
</dbReference>
<feature type="transmembrane region" description="Helical" evidence="2">
    <location>
        <begin position="331"/>
        <end position="353"/>
    </location>
</feature>
<name>A0A9W8JSG0_9AGAR</name>
<reference evidence="4" key="1">
    <citation type="submission" date="2022-07" db="EMBL/GenBank/DDBJ databases">
        <title>Genome Sequence of Agrocybe chaxingu.</title>
        <authorList>
            <person name="Buettner E."/>
        </authorList>
    </citation>
    <scope>NUCLEOTIDE SEQUENCE</scope>
    <source>
        <strain evidence="4">MP-N11</strain>
    </source>
</reference>
<keyword evidence="2" id="KW-1133">Transmembrane helix</keyword>
<dbReference type="SUPFAM" id="SSF51430">
    <property type="entry name" value="NAD(P)-linked oxidoreductase"/>
    <property type="match status" value="1"/>
</dbReference>
<dbReference type="Gene3D" id="1.20.1250.20">
    <property type="entry name" value="MFS general substrate transporter like domains"/>
    <property type="match status" value="1"/>
</dbReference>
<feature type="transmembrane region" description="Helical" evidence="2">
    <location>
        <begin position="179"/>
        <end position="197"/>
    </location>
</feature>
<feature type="transmembrane region" description="Helical" evidence="2">
    <location>
        <begin position="300"/>
        <end position="319"/>
    </location>
</feature>
<sequence length="738" mass="80409">MSKREITLVASSQLESHGTVSTVSAGDDRGDRIEIEEKKGGHVLVEIALDVASAGPRPQNSSALSDLPEGGLHAWLTILGAFLVQYASFGYINAFGVYQDFYVRDYLNNYTPSDIGWIGGVQISLNFCLGVFTGGIFDRGHLSLMIGSILLHAIARTVLHPIMLNRLFNSPRVGFHTGIRISAGLNILLLVVAYAMMKPNPRLSLEGHSKSSTDEEETQPRDWTDRFPVLRWLREPAYAVSVFASVFLFSGTFFPVFYLQLDAIIHGIDPTFAFYAVSILNAASIAGRTIPGALAPHVGLFNLGSVMMLAMGVVLFCMAPAVSTGAGTAPVVAFALLFGFFSGAAIALTPAMFAQLAEDASEVGTRLGVVFGIGAAPIAGALLTKHYYWIRPIAFCGSLRHGGDTMLNYTYSIAIGAHYGAPSTQEEVDTLLTHAVAVGARFWDTSDVYGDSQNKIGNWFAKNPDQRKNVFLCTKYGYCRLPTENTFSGACSDPTYVPQALEASLSALQTDYIDLYYQHRVDPKVPIEAVLESLRPAVESGKVRWLGLSECSVDTLRRAKKLKGLGEKVIAVQLEYSPFTLDVEKNGMAEACKGLGVSLVAYSPLGRGLVSGRYRSRADLDPQDGRLWLPRFSEENFHKNLLIVDKLKAVADKIGCTPSQVTLAWILAEHPDWVVIPGSRSIDRLEENTKAGEVVLSLEDVKHLRKLVDEAEVAGNRYMDSLMGETYANSLPLTEWNA</sequence>
<dbReference type="PANTHER" id="PTHR43625">
    <property type="entry name" value="AFLATOXIN B1 ALDEHYDE REDUCTASE"/>
    <property type="match status" value="1"/>
</dbReference>
<keyword evidence="1" id="KW-0560">Oxidoreductase</keyword>
<feature type="transmembrane region" description="Helical" evidence="2">
    <location>
        <begin position="115"/>
        <end position="136"/>
    </location>
</feature>
<proteinExistence type="predicted"/>
<dbReference type="OrthoDB" id="6499973at2759"/>
<evidence type="ECO:0000256" key="1">
    <source>
        <dbReference type="ARBA" id="ARBA00023002"/>
    </source>
</evidence>
<feature type="transmembrane region" description="Helical" evidence="2">
    <location>
        <begin position="272"/>
        <end position="294"/>
    </location>
</feature>
<evidence type="ECO:0000256" key="2">
    <source>
        <dbReference type="SAM" id="Phobius"/>
    </source>
</evidence>
<dbReference type="Gene3D" id="3.20.20.100">
    <property type="entry name" value="NADP-dependent oxidoreductase domain"/>
    <property type="match status" value="1"/>
</dbReference>
<dbReference type="SUPFAM" id="SSF103473">
    <property type="entry name" value="MFS general substrate transporter"/>
    <property type="match status" value="1"/>
</dbReference>
<dbReference type="PANTHER" id="PTHR43625:SF40">
    <property type="entry name" value="ALDO-KETO REDUCTASE YAKC [NADP(+)]"/>
    <property type="match status" value="1"/>
</dbReference>
<dbReference type="InterPro" id="IPR036259">
    <property type="entry name" value="MFS_trans_sf"/>
</dbReference>
<protein>
    <recommendedName>
        <fullName evidence="3">NADP-dependent oxidoreductase domain-containing protein</fullName>
    </recommendedName>
</protein>
<feature type="transmembrane region" description="Helical" evidence="2">
    <location>
        <begin position="237"/>
        <end position="260"/>
    </location>
</feature>
<keyword evidence="5" id="KW-1185">Reference proteome</keyword>
<dbReference type="InterPro" id="IPR050791">
    <property type="entry name" value="Aldo-Keto_reductase"/>
</dbReference>
<evidence type="ECO:0000259" key="3">
    <source>
        <dbReference type="Pfam" id="PF00248"/>
    </source>
</evidence>
<dbReference type="GO" id="GO:0016491">
    <property type="term" value="F:oxidoreductase activity"/>
    <property type="evidence" value="ECO:0007669"/>
    <property type="project" value="UniProtKB-KW"/>
</dbReference>
<feature type="transmembrane region" description="Helical" evidence="2">
    <location>
        <begin position="72"/>
        <end position="94"/>
    </location>
</feature>
<keyword evidence="2" id="KW-0812">Transmembrane</keyword>
<dbReference type="AlphaFoldDB" id="A0A9W8JSG0"/>